<evidence type="ECO:0000313" key="1">
    <source>
        <dbReference type="EMBL" id="ABG53581.1"/>
    </source>
</evidence>
<organism evidence="1">
    <name type="scientific">Trichodesmium erythraeum (strain IMS101)</name>
    <dbReference type="NCBI Taxonomy" id="203124"/>
    <lineage>
        <taxon>Bacteria</taxon>
        <taxon>Bacillati</taxon>
        <taxon>Cyanobacteriota</taxon>
        <taxon>Cyanophyceae</taxon>
        <taxon>Oscillatoriophycideae</taxon>
        <taxon>Oscillatoriales</taxon>
        <taxon>Microcoleaceae</taxon>
        <taxon>Trichodesmium</taxon>
    </lineage>
</organism>
<dbReference type="RefSeq" id="WP_011613898.1">
    <property type="nucleotide sequence ID" value="NC_008312.1"/>
</dbReference>
<dbReference type="HOGENOM" id="CLU_3298186_0_0_3"/>
<protein>
    <submittedName>
        <fullName evidence="1">Uncharacterized protein</fullName>
    </submittedName>
</protein>
<dbReference type="AlphaFoldDB" id="Q10VZ3"/>
<dbReference type="EMBL" id="CP000393">
    <property type="protein sequence ID" value="ABG53581.1"/>
    <property type="molecule type" value="Genomic_DNA"/>
</dbReference>
<reference evidence="1" key="1">
    <citation type="submission" date="2006-06" db="EMBL/GenBank/DDBJ databases">
        <title>Complete sequence of Trichodesmium erythraeum IMS101.</title>
        <authorList>
            <consortium name="US DOE Joint Genome Institute"/>
            <person name="Copeland A."/>
            <person name="Lucas S."/>
            <person name="Lapidus A."/>
            <person name="Barry K."/>
            <person name="Detter J.C."/>
            <person name="Glavina del Rio T."/>
            <person name="Hammon N."/>
            <person name="Israni S."/>
            <person name="Dalin E."/>
            <person name="Tice H."/>
            <person name="Pitluck S."/>
            <person name="Kiss H."/>
            <person name="Munk A.C."/>
            <person name="Brettin T."/>
            <person name="Bruce D."/>
            <person name="Han C."/>
            <person name="Tapia R."/>
            <person name="Gilna P."/>
            <person name="Schmutz J."/>
            <person name="Larimer F."/>
            <person name="Land M."/>
            <person name="Hauser L."/>
            <person name="Kyrpides N."/>
            <person name="Kim E."/>
            <person name="Richardson P."/>
        </authorList>
    </citation>
    <scope>NUCLEOTIDE SEQUENCE [LARGE SCALE GENOMIC DNA]</scope>
    <source>
        <strain evidence="1">IMS101</strain>
    </source>
</reference>
<dbReference type="KEGG" id="ter:Tery_4606"/>
<sequence length="40" mass="4802">MSEYIQSQKYQSEHLENDGFIAVSFESDRPINVFKFEKFL</sequence>
<proteinExistence type="predicted"/>
<accession>Q10VZ3</accession>
<name>Q10VZ3_TRIEI</name>
<gene>
    <name evidence="1" type="ordered locus">Tery_4606</name>
</gene>